<name>A0AAV4LCY7_9BACL</name>
<keyword evidence="2" id="KW-1185">Reference proteome</keyword>
<accession>A0AAV4LCY7</accession>
<comment type="caution">
    <text evidence="1">The sequence shown here is derived from an EMBL/GenBank/DDBJ whole genome shotgun (WGS) entry which is preliminary data.</text>
</comment>
<dbReference type="RefSeq" id="WP_282198783.1">
    <property type="nucleotide sequence ID" value="NZ_BOQE01000001.1"/>
</dbReference>
<reference evidence="1" key="1">
    <citation type="journal article" date="2023" name="Int. J. Syst. Evol. Microbiol.">
        <title>Collibacillus ludicampi gen. nov., sp. nov., a new soil bacterium of the family Alicyclobacillaceae.</title>
        <authorList>
            <person name="Jojima T."/>
            <person name="Ioku Y."/>
            <person name="Fukuta Y."/>
            <person name="Shirasaka N."/>
            <person name="Matsumura Y."/>
            <person name="Mori M."/>
        </authorList>
    </citation>
    <scope>NUCLEOTIDE SEQUENCE</scope>
    <source>
        <strain evidence="1">TP075</strain>
    </source>
</reference>
<evidence type="ECO:0008006" key="3">
    <source>
        <dbReference type="Google" id="ProtNLM"/>
    </source>
</evidence>
<dbReference type="Proteomes" id="UP001057291">
    <property type="component" value="Unassembled WGS sequence"/>
</dbReference>
<dbReference type="EMBL" id="BOQE01000001">
    <property type="protein sequence ID" value="GIM45596.1"/>
    <property type="molecule type" value="Genomic_DNA"/>
</dbReference>
<gene>
    <name evidence="1" type="ORF">DNHGIG_11450</name>
</gene>
<evidence type="ECO:0000313" key="2">
    <source>
        <dbReference type="Proteomes" id="UP001057291"/>
    </source>
</evidence>
<proteinExistence type="predicted"/>
<sequence>MRRIRPLMLLVMFFAVLSLGVSGCGIHYTAPNAQEAPSQTEEKHVDPNGWSAILEAINKNQTVTKFGMNGNLYVRERGRTHLSSIYGNVILPDQIVMSQSVDGRSYYIFQDQHSSYYREDGAWRPSSRVKLPDIWASLERLTKMNPPTVYRLKDQILISSNTHVYQLEADAVPLAGFPVPEGKSVPTLYTFYIDAKTHYLMKIEMESVSGVDDVGTFVTNASIQFFSLNDDNLKVEMPPELKNQLKEEAKRK</sequence>
<evidence type="ECO:0000313" key="1">
    <source>
        <dbReference type="EMBL" id="GIM45596.1"/>
    </source>
</evidence>
<protein>
    <recommendedName>
        <fullName evidence="3">Outer membrane lipoprotein-sorting protein</fullName>
    </recommendedName>
</protein>
<dbReference type="AlphaFoldDB" id="A0AAV4LCY7"/>
<organism evidence="1 2">
    <name type="scientific">Collibacillus ludicampi</name>
    <dbReference type="NCBI Taxonomy" id="2771369"/>
    <lineage>
        <taxon>Bacteria</taxon>
        <taxon>Bacillati</taxon>
        <taxon>Bacillota</taxon>
        <taxon>Bacilli</taxon>
        <taxon>Bacillales</taxon>
        <taxon>Alicyclobacillaceae</taxon>
        <taxon>Collibacillus</taxon>
    </lineage>
</organism>
<dbReference type="PROSITE" id="PS51257">
    <property type="entry name" value="PROKAR_LIPOPROTEIN"/>
    <property type="match status" value="1"/>
</dbReference>